<dbReference type="InterPro" id="IPR050879">
    <property type="entry name" value="Acyltransferase_3"/>
</dbReference>
<feature type="domain" description="Acyltransferase 3" evidence="2">
    <location>
        <begin position="13"/>
        <end position="360"/>
    </location>
</feature>
<name>A0A365P3T0_9FLAO</name>
<feature type="transmembrane region" description="Helical" evidence="1">
    <location>
        <begin position="142"/>
        <end position="165"/>
    </location>
</feature>
<evidence type="ECO:0000313" key="4">
    <source>
        <dbReference type="Proteomes" id="UP000253319"/>
    </source>
</evidence>
<dbReference type="GO" id="GO:0016747">
    <property type="term" value="F:acyltransferase activity, transferring groups other than amino-acyl groups"/>
    <property type="evidence" value="ECO:0007669"/>
    <property type="project" value="InterPro"/>
</dbReference>
<feature type="transmembrane region" description="Helical" evidence="1">
    <location>
        <begin position="44"/>
        <end position="70"/>
    </location>
</feature>
<protein>
    <recommendedName>
        <fullName evidence="2">Acyltransferase 3 domain-containing protein</fullName>
    </recommendedName>
</protein>
<organism evidence="3 4">
    <name type="scientific">Flavobacterium tibetense</name>
    <dbReference type="NCBI Taxonomy" id="2233533"/>
    <lineage>
        <taxon>Bacteria</taxon>
        <taxon>Pseudomonadati</taxon>
        <taxon>Bacteroidota</taxon>
        <taxon>Flavobacteriia</taxon>
        <taxon>Flavobacteriales</taxon>
        <taxon>Flavobacteriaceae</taxon>
        <taxon>Flavobacterium</taxon>
    </lineage>
</organism>
<feature type="transmembrane region" description="Helical" evidence="1">
    <location>
        <begin position="303"/>
        <end position="325"/>
    </location>
</feature>
<dbReference type="Proteomes" id="UP000253319">
    <property type="component" value="Unassembled WGS sequence"/>
</dbReference>
<keyword evidence="1" id="KW-0472">Membrane</keyword>
<evidence type="ECO:0000256" key="1">
    <source>
        <dbReference type="SAM" id="Phobius"/>
    </source>
</evidence>
<dbReference type="PANTHER" id="PTHR23028">
    <property type="entry name" value="ACETYLTRANSFERASE"/>
    <property type="match status" value="1"/>
</dbReference>
<dbReference type="RefSeq" id="WP_113988193.1">
    <property type="nucleotide sequence ID" value="NZ_QLST01000003.1"/>
</dbReference>
<reference evidence="3 4" key="1">
    <citation type="submission" date="2018-06" db="EMBL/GenBank/DDBJ databases">
        <title>Flavobacterium tibetense sp. nov., isolated from a wetland YonghuCo on Tibetan Plateau.</title>
        <authorList>
            <person name="Xing P."/>
            <person name="Phurbu D."/>
            <person name="Lu H."/>
        </authorList>
    </citation>
    <scope>NUCLEOTIDE SEQUENCE [LARGE SCALE GENOMIC DNA]</scope>
    <source>
        <strain evidence="3 4">YH5</strain>
    </source>
</reference>
<feature type="transmembrane region" description="Helical" evidence="1">
    <location>
        <begin position="345"/>
        <end position="362"/>
    </location>
</feature>
<keyword evidence="1" id="KW-0812">Transmembrane</keyword>
<accession>A0A365P3T0</accession>
<dbReference type="Pfam" id="PF01757">
    <property type="entry name" value="Acyl_transf_3"/>
    <property type="match status" value="1"/>
</dbReference>
<feature type="transmembrane region" description="Helical" evidence="1">
    <location>
        <begin position="91"/>
        <end position="112"/>
    </location>
</feature>
<feature type="transmembrane region" description="Helical" evidence="1">
    <location>
        <begin position="212"/>
        <end position="229"/>
    </location>
</feature>
<dbReference type="InterPro" id="IPR002656">
    <property type="entry name" value="Acyl_transf_3_dom"/>
</dbReference>
<feature type="transmembrane region" description="Helical" evidence="1">
    <location>
        <begin position="20"/>
        <end position="38"/>
    </location>
</feature>
<feature type="transmembrane region" description="Helical" evidence="1">
    <location>
        <begin position="269"/>
        <end position="291"/>
    </location>
</feature>
<feature type="transmembrane region" description="Helical" evidence="1">
    <location>
        <begin position="241"/>
        <end position="263"/>
    </location>
</feature>
<dbReference type="PANTHER" id="PTHR23028:SF53">
    <property type="entry name" value="ACYL_TRANSF_3 DOMAIN-CONTAINING PROTEIN"/>
    <property type="match status" value="1"/>
</dbReference>
<dbReference type="GO" id="GO:0000271">
    <property type="term" value="P:polysaccharide biosynthetic process"/>
    <property type="evidence" value="ECO:0007669"/>
    <property type="project" value="TreeGrafter"/>
</dbReference>
<evidence type="ECO:0000259" key="2">
    <source>
        <dbReference type="Pfam" id="PF01757"/>
    </source>
</evidence>
<dbReference type="GO" id="GO:0016020">
    <property type="term" value="C:membrane"/>
    <property type="evidence" value="ECO:0007669"/>
    <property type="project" value="TreeGrafter"/>
</dbReference>
<proteinExistence type="predicted"/>
<evidence type="ECO:0000313" key="3">
    <source>
        <dbReference type="EMBL" id="RBA29224.1"/>
    </source>
</evidence>
<gene>
    <name evidence="3" type="ORF">DPN68_03430</name>
</gene>
<keyword evidence="4" id="KW-1185">Reference proteome</keyword>
<dbReference type="EMBL" id="QLST01000003">
    <property type="protein sequence ID" value="RBA29224.1"/>
    <property type="molecule type" value="Genomic_DNA"/>
</dbReference>
<dbReference type="OrthoDB" id="290051at2"/>
<feature type="transmembrane region" description="Helical" evidence="1">
    <location>
        <begin position="172"/>
        <end position="192"/>
    </location>
</feature>
<dbReference type="AlphaFoldDB" id="A0A365P3T0"/>
<sequence>MFGLAIDLNKRMHGLDIARAIAISLVVFAHSLWISDFFPPVVSWLMQLSGTIGVEIFFVISGFLIGKIVLRMLEKEDFSFSVIMDFLKRRWFRTLPNYYLILFVNVLLWYLIYKEIPEKLYLYFVYLQNLTQTSPDFYRVSWSLAVEQFCYIIGPFTLLFLVKLFPKANRRYLFLGMSLFMIALFFGTRIYFNATYELTSIVDWNQSLRKVTIYRLDAIYYGFVLYYLYSRNCIAEKMNSILFVCGVLGIFILHILIFALGIQAENHPFFFNVLYLPLNSISICLTIPFLVGIKLRESLFLKWVTLLSIISYSIYLLHYTVILHAMKVLFPSESLRGFSLFGYTFVYWALVVVLSYFFYRFFEKPMTNLRDKKTFN</sequence>
<keyword evidence="1" id="KW-1133">Transmembrane helix</keyword>
<comment type="caution">
    <text evidence="3">The sequence shown here is derived from an EMBL/GenBank/DDBJ whole genome shotgun (WGS) entry which is preliminary data.</text>
</comment>